<organism evidence="2 3">
    <name type="scientific">Cylindrotheca closterium</name>
    <dbReference type="NCBI Taxonomy" id="2856"/>
    <lineage>
        <taxon>Eukaryota</taxon>
        <taxon>Sar</taxon>
        <taxon>Stramenopiles</taxon>
        <taxon>Ochrophyta</taxon>
        <taxon>Bacillariophyta</taxon>
        <taxon>Bacillariophyceae</taxon>
        <taxon>Bacillariophycidae</taxon>
        <taxon>Bacillariales</taxon>
        <taxon>Bacillariaceae</taxon>
        <taxon>Cylindrotheca</taxon>
    </lineage>
</organism>
<dbReference type="SUPFAM" id="SSF51412">
    <property type="entry name" value="Inosine monophosphate dehydrogenase (IMPDH)"/>
    <property type="match status" value="1"/>
</dbReference>
<feature type="signal peptide" evidence="1">
    <location>
        <begin position="1"/>
        <end position="19"/>
    </location>
</feature>
<feature type="chain" id="PRO_5041901366" evidence="1">
    <location>
        <begin position="20"/>
        <end position="351"/>
    </location>
</feature>
<accession>A0AAD2JND1</accession>
<name>A0AAD2JND1_9STRA</name>
<dbReference type="AlphaFoldDB" id="A0AAD2JND1"/>
<protein>
    <submittedName>
        <fullName evidence="2">Uncharacterized protein</fullName>
    </submittedName>
</protein>
<keyword evidence="1" id="KW-0732">Signal</keyword>
<evidence type="ECO:0000313" key="3">
    <source>
        <dbReference type="Proteomes" id="UP001295423"/>
    </source>
</evidence>
<evidence type="ECO:0000313" key="2">
    <source>
        <dbReference type="EMBL" id="CAJ1966688.1"/>
    </source>
</evidence>
<comment type="caution">
    <text evidence="2">The sequence shown here is derived from an EMBL/GenBank/DDBJ whole genome shotgun (WGS) entry which is preliminary data.</text>
</comment>
<keyword evidence="3" id="KW-1185">Reference proteome</keyword>
<reference evidence="2" key="1">
    <citation type="submission" date="2023-08" db="EMBL/GenBank/DDBJ databases">
        <authorList>
            <person name="Audoor S."/>
            <person name="Bilcke G."/>
        </authorList>
    </citation>
    <scope>NUCLEOTIDE SEQUENCE</scope>
</reference>
<dbReference type="Proteomes" id="UP001295423">
    <property type="component" value="Unassembled WGS sequence"/>
</dbReference>
<sequence length="351" mass="37547">MRNFISSFVVLTSLPIVAALSIQERAKVSRSRLTEALRSPSGKLTLSPEVVIPEPSDPTAILLLSSGIASTSEMIRVQAKANAAWVEGSVTSLKMFCSEQEQSRGNFPGPIPVVYCGDSDDLAGVINAGADALMISACGGEEVTSLDDLVLDATWVEKSKAALECGLLPIPEVFISDATAQSWGEEEMEGMVSKIAELYGEDPVSILVTINPEDEENPTAQVSLPKMTKALGKRTPIIGSIRAQAGENRIGQEVARLKEAGFTGALLRSDCMPGLRMKLDLDFVGAFWSACIGDLKSLKSKSFNFQSRNWMDKSASLEWAKYQNSILESGALGDPETSVGLNTEGGDFKGF</sequence>
<proteinExistence type="predicted"/>
<gene>
    <name evidence="2" type="ORF">CYCCA115_LOCUS22271</name>
</gene>
<evidence type="ECO:0000256" key="1">
    <source>
        <dbReference type="SAM" id="SignalP"/>
    </source>
</evidence>
<dbReference type="EMBL" id="CAKOGP040002313">
    <property type="protein sequence ID" value="CAJ1966688.1"/>
    <property type="molecule type" value="Genomic_DNA"/>
</dbReference>